<evidence type="ECO:0000313" key="3">
    <source>
        <dbReference type="Proteomes" id="UP000269721"/>
    </source>
</evidence>
<organism evidence="2 3">
    <name type="scientific">Blyttiomyces helicus</name>
    <dbReference type="NCBI Taxonomy" id="388810"/>
    <lineage>
        <taxon>Eukaryota</taxon>
        <taxon>Fungi</taxon>
        <taxon>Fungi incertae sedis</taxon>
        <taxon>Chytridiomycota</taxon>
        <taxon>Chytridiomycota incertae sedis</taxon>
        <taxon>Chytridiomycetes</taxon>
        <taxon>Chytridiomycetes incertae sedis</taxon>
        <taxon>Blyttiomyces</taxon>
    </lineage>
</organism>
<accession>A0A4P9WIC9</accession>
<evidence type="ECO:0000313" key="2">
    <source>
        <dbReference type="EMBL" id="RKO92172.1"/>
    </source>
</evidence>
<reference evidence="3" key="1">
    <citation type="journal article" date="2018" name="Nat. Microbiol.">
        <title>Leveraging single-cell genomics to expand the fungal tree of life.</title>
        <authorList>
            <person name="Ahrendt S.R."/>
            <person name="Quandt C.A."/>
            <person name="Ciobanu D."/>
            <person name="Clum A."/>
            <person name="Salamov A."/>
            <person name="Andreopoulos B."/>
            <person name="Cheng J.F."/>
            <person name="Woyke T."/>
            <person name="Pelin A."/>
            <person name="Henrissat B."/>
            <person name="Reynolds N.K."/>
            <person name="Benny G.L."/>
            <person name="Smith M.E."/>
            <person name="James T.Y."/>
            <person name="Grigoriev I.V."/>
        </authorList>
    </citation>
    <scope>NUCLEOTIDE SEQUENCE [LARGE SCALE GENOMIC DNA]</scope>
</reference>
<sequence>MLWSGAAQCSTEDSLVAALSSLPRGTLLFSVRRRRAPAARLKSDPDAASKTPASLARPLKKLARSTVHVVEGGAAREEVAPGLVVEAAISGGPSFRKQGLILDTPGKEVEEASNASGPILPFEATFSERVRMIAGQGGGDKHS</sequence>
<dbReference type="AlphaFoldDB" id="A0A4P9WIC9"/>
<proteinExistence type="predicted"/>
<feature type="region of interest" description="Disordered" evidence="1">
    <location>
        <begin position="36"/>
        <end position="55"/>
    </location>
</feature>
<protein>
    <submittedName>
        <fullName evidence="2">Uncharacterized protein</fullName>
    </submittedName>
</protein>
<dbReference type="EMBL" id="KZ994746">
    <property type="protein sequence ID" value="RKO92172.1"/>
    <property type="molecule type" value="Genomic_DNA"/>
</dbReference>
<evidence type="ECO:0000256" key="1">
    <source>
        <dbReference type="SAM" id="MobiDB-lite"/>
    </source>
</evidence>
<dbReference type="Proteomes" id="UP000269721">
    <property type="component" value="Unassembled WGS sequence"/>
</dbReference>
<name>A0A4P9WIC9_9FUNG</name>
<keyword evidence="3" id="KW-1185">Reference proteome</keyword>
<gene>
    <name evidence="2" type="ORF">BDK51DRAFT_40911</name>
</gene>